<keyword evidence="1" id="KW-0472">Membrane</keyword>
<evidence type="ECO:0000256" key="1">
    <source>
        <dbReference type="SAM" id="Phobius"/>
    </source>
</evidence>
<feature type="transmembrane region" description="Helical" evidence="1">
    <location>
        <begin position="66"/>
        <end position="88"/>
    </location>
</feature>
<keyword evidence="3" id="KW-1185">Reference proteome</keyword>
<dbReference type="InterPro" id="IPR024316">
    <property type="entry name" value="APQ12"/>
</dbReference>
<dbReference type="EMBL" id="KV454539">
    <property type="protein sequence ID" value="ODV68962.1"/>
    <property type="molecule type" value="Genomic_DNA"/>
</dbReference>
<feature type="transmembrane region" description="Helical" evidence="1">
    <location>
        <begin position="6"/>
        <end position="30"/>
    </location>
</feature>
<protein>
    <submittedName>
        <fullName evidence="2">Uncharacterized protein</fullName>
    </submittedName>
</protein>
<keyword evidence="1" id="KW-0812">Transmembrane</keyword>
<sequence>MEVKEIIVRVLSVLVSVFVVVLNNTATLVGYCNANYPQVTQIVIGLVAIYLMIKLCMKAFRLWVRLMIQTLKFVMVVSFIGLCFIVYLRGFNRFIDQDIPFITNILKDPQSFKLNFSYSNWFAGFEYGGYINDFLQDSTFKVEIDHDYIDYLKDQKEKLLDEDFIQDTYENFNDYVKSYNIEYDVNEIGNHIYEFLGR</sequence>
<reference evidence="3" key="1">
    <citation type="submission" date="2016-05" db="EMBL/GenBank/DDBJ databases">
        <title>Comparative genomics of biotechnologically important yeasts.</title>
        <authorList>
            <consortium name="DOE Joint Genome Institute"/>
            <person name="Riley R."/>
            <person name="Haridas S."/>
            <person name="Wolfe K.H."/>
            <person name="Lopes M.R."/>
            <person name="Hittinger C.T."/>
            <person name="Goker M."/>
            <person name="Salamov A."/>
            <person name="Wisecaver J."/>
            <person name="Long T.M."/>
            <person name="Aerts A.L."/>
            <person name="Barry K."/>
            <person name="Choi C."/>
            <person name="Clum A."/>
            <person name="Coughlan A.Y."/>
            <person name="Deshpande S."/>
            <person name="Douglass A.P."/>
            <person name="Hanson S.J."/>
            <person name="Klenk H.-P."/>
            <person name="Labutti K."/>
            <person name="Lapidus A."/>
            <person name="Lindquist E."/>
            <person name="Lipzen A."/>
            <person name="Meier-Kolthoff J.P."/>
            <person name="Ohm R.A."/>
            <person name="Otillar R.P."/>
            <person name="Pangilinan J."/>
            <person name="Peng Y."/>
            <person name="Rokas A."/>
            <person name="Rosa C.A."/>
            <person name="Scheuner C."/>
            <person name="Sibirny A.A."/>
            <person name="Slot J.C."/>
            <person name="Stielow J.B."/>
            <person name="Sun H."/>
            <person name="Kurtzman C.P."/>
            <person name="Blackwell M."/>
            <person name="Grigoriev I.V."/>
            <person name="Jeffries T.W."/>
        </authorList>
    </citation>
    <scope>NUCLEOTIDE SEQUENCE [LARGE SCALE GENOMIC DNA]</scope>
    <source>
        <strain evidence="3">NRRL Y-1933</strain>
    </source>
</reference>
<dbReference type="GeneID" id="30992912"/>
<gene>
    <name evidence="2" type="ORF">HYPBUDRAFT_104660</name>
</gene>
<dbReference type="RefSeq" id="XP_020078029.1">
    <property type="nucleotide sequence ID" value="XM_020218362.1"/>
</dbReference>
<proteinExistence type="predicted"/>
<name>A0A1E4RNW5_9ASCO</name>
<feature type="transmembrane region" description="Helical" evidence="1">
    <location>
        <begin position="42"/>
        <end position="60"/>
    </location>
</feature>
<keyword evidence="1" id="KW-1133">Transmembrane helix</keyword>
<organism evidence="2 3">
    <name type="scientific">Hyphopichia burtonii NRRL Y-1933</name>
    <dbReference type="NCBI Taxonomy" id="984485"/>
    <lineage>
        <taxon>Eukaryota</taxon>
        <taxon>Fungi</taxon>
        <taxon>Dikarya</taxon>
        <taxon>Ascomycota</taxon>
        <taxon>Saccharomycotina</taxon>
        <taxon>Pichiomycetes</taxon>
        <taxon>Debaryomycetaceae</taxon>
        <taxon>Hyphopichia</taxon>
    </lineage>
</organism>
<dbReference type="Proteomes" id="UP000095085">
    <property type="component" value="Unassembled WGS sequence"/>
</dbReference>
<dbReference type="AlphaFoldDB" id="A0A1E4RNW5"/>
<evidence type="ECO:0000313" key="2">
    <source>
        <dbReference type="EMBL" id="ODV68962.1"/>
    </source>
</evidence>
<evidence type="ECO:0000313" key="3">
    <source>
        <dbReference type="Proteomes" id="UP000095085"/>
    </source>
</evidence>
<accession>A0A1E4RNW5</accession>
<dbReference type="Pfam" id="PF12716">
    <property type="entry name" value="Apq12"/>
    <property type="match status" value="1"/>
</dbReference>
<dbReference type="OrthoDB" id="4008673at2759"/>